<dbReference type="Proteomes" id="UP000499080">
    <property type="component" value="Unassembled WGS sequence"/>
</dbReference>
<protein>
    <submittedName>
        <fullName evidence="1">Uncharacterized protein</fullName>
    </submittedName>
</protein>
<dbReference type="EMBL" id="BGPR01296638">
    <property type="protein sequence ID" value="GBN57193.1"/>
    <property type="molecule type" value="Genomic_DNA"/>
</dbReference>
<dbReference type="AlphaFoldDB" id="A0A4Y2Q3K4"/>
<evidence type="ECO:0000313" key="3">
    <source>
        <dbReference type="Proteomes" id="UP000499080"/>
    </source>
</evidence>
<sequence length="127" mass="14496">MTSLETFESGNVCFMPKPARRMLPSDMGFRGRHRVKTLQRLYHFLKQNMMSGCKKNTILRAPITFAKPLMTTAVERKIILFPWNHFAYATGHGYKTLESLYHILKQMLSGSEKIPCPGSLSQASNDD</sequence>
<evidence type="ECO:0000313" key="2">
    <source>
        <dbReference type="EMBL" id="GBN57193.1"/>
    </source>
</evidence>
<gene>
    <name evidence="1" type="ORF">AVEN_170957_1</name>
    <name evidence="2" type="ORF">AVEN_216619_1</name>
</gene>
<name>A0A4Y2Q3K4_ARAVE</name>
<proteinExistence type="predicted"/>
<comment type="caution">
    <text evidence="1">The sequence shown here is derived from an EMBL/GenBank/DDBJ whole genome shotgun (WGS) entry which is preliminary data.</text>
</comment>
<organism evidence="1 3">
    <name type="scientific">Araneus ventricosus</name>
    <name type="common">Orbweaver spider</name>
    <name type="synonym">Epeira ventricosa</name>
    <dbReference type="NCBI Taxonomy" id="182803"/>
    <lineage>
        <taxon>Eukaryota</taxon>
        <taxon>Metazoa</taxon>
        <taxon>Ecdysozoa</taxon>
        <taxon>Arthropoda</taxon>
        <taxon>Chelicerata</taxon>
        <taxon>Arachnida</taxon>
        <taxon>Araneae</taxon>
        <taxon>Araneomorphae</taxon>
        <taxon>Entelegynae</taxon>
        <taxon>Araneoidea</taxon>
        <taxon>Araneidae</taxon>
        <taxon>Araneus</taxon>
    </lineage>
</organism>
<evidence type="ECO:0000313" key="1">
    <source>
        <dbReference type="EMBL" id="GBN57147.1"/>
    </source>
</evidence>
<accession>A0A4Y2Q3K4</accession>
<reference evidence="1 3" key="1">
    <citation type="journal article" date="2019" name="Sci. Rep.">
        <title>Orb-weaving spider Araneus ventricosus genome elucidates the spidroin gene catalogue.</title>
        <authorList>
            <person name="Kono N."/>
            <person name="Nakamura H."/>
            <person name="Ohtoshi R."/>
            <person name="Moran D.A.P."/>
            <person name="Shinohara A."/>
            <person name="Yoshida Y."/>
            <person name="Fujiwara M."/>
            <person name="Mori M."/>
            <person name="Tomita M."/>
            <person name="Arakawa K."/>
        </authorList>
    </citation>
    <scope>NUCLEOTIDE SEQUENCE [LARGE SCALE GENOMIC DNA]</scope>
</reference>
<keyword evidence="3" id="KW-1185">Reference proteome</keyword>
<dbReference type="EMBL" id="BGPR01296614">
    <property type="protein sequence ID" value="GBN57147.1"/>
    <property type="molecule type" value="Genomic_DNA"/>
</dbReference>